<dbReference type="Gene3D" id="1.10.30.50">
    <property type="match status" value="1"/>
</dbReference>
<name>A0A3G5AG73_9VIRU</name>
<feature type="domain" description="HNH" evidence="2">
    <location>
        <begin position="78"/>
        <end position="119"/>
    </location>
</feature>
<evidence type="ECO:0000313" key="3">
    <source>
        <dbReference type="EMBL" id="AYV86205.1"/>
    </source>
</evidence>
<evidence type="ECO:0000256" key="1">
    <source>
        <dbReference type="SAM" id="MobiDB-lite"/>
    </source>
</evidence>
<feature type="compositionally biased region" description="Polar residues" evidence="1">
    <location>
        <begin position="1"/>
        <end position="22"/>
    </location>
</feature>
<protein>
    <recommendedName>
        <fullName evidence="2">HNH domain-containing protein</fullName>
    </recommendedName>
</protein>
<dbReference type="EMBL" id="MK072499">
    <property type="protein sequence ID" value="AYV86205.1"/>
    <property type="molecule type" value="Genomic_DNA"/>
</dbReference>
<dbReference type="Pfam" id="PF01844">
    <property type="entry name" value="HNH"/>
    <property type="match status" value="1"/>
</dbReference>
<proteinExistence type="predicted"/>
<feature type="region of interest" description="Disordered" evidence="1">
    <location>
        <begin position="1"/>
        <end position="52"/>
    </location>
</feature>
<organism evidence="3">
    <name type="scientific">Solumvirus sp</name>
    <dbReference type="NCBI Taxonomy" id="2487773"/>
    <lineage>
        <taxon>Viruses</taxon>
        <taxon>Pithoviruses</taxon>
    </lineage>
</organism>
<gene>
    <name evidence="3" type="ORF">Solumvirus2_12</name>
</gene>
<dbReference type="CDD" id="cd00085">
    <property type="entry name" value="HNHc"/>
    <property type="match status" value="1"/>
</dbReference>
<evidence type="ECO:0000259" key="2">
    <source>
        <dbReference type="Pfam" id="PF01844"/>
    </source>
</evidence>
<dbReference type="InterPro" id="IPR002711">
    <property type="entry name" value="HNH"/>
</dbReference>
<accession>A0A3G5AG73</accession>
<dbReference type="InterPro" id="IPR003615">
    <property type="entry name" value="HNH_nuc"/>
</dbReference>
<reference evidence="3" key="1">
    <citation type="submission" date="2018-10" db="EMBL/GenBank/DDBJ databases">
        <title>Hidden diversity of soil giant viruses.</title>
        <authorList>
            <person name="Schulz F."/>
            <person name="Alteio L."/>
            <person name="Goudeau D."/>
            <person name="Ryan E.M."/>
            <person name="Malmstrom R.R."/>
            <person name="Blanchard J."/>
            <person name="Woyke T."/>
        </authorList>
    </citation>
    <scope>NUCLEOTIDE SEQUENCE</scope>
    <source>
        <strain evidence="3">SMV1</strain>
    </source>
</reference>
<feature type="compositionally biased region" description="Basic and acidic residues" evidence="1">
    <location>
        <begin position="25"/>
        <end position="43"/>
    </location>
</feature>
<sequence>MGLCTSQSNQPPQVTSQASSGVGRSGDEEHYPEEIVGGGDHKGQSAGGKSTYHKKAIPQAVRRMCYITYLGHNFDGKCYCCDQPINPFEFEAGHVKAEREGGETKVENLRPICSLCNRSMGTINMKDFVFQHGMQGKIKNERSERTENTGVGTQGHIHINVSRQ</sequence>